<reference evidence="1 2" key="1">
    <citation type="submission" date="2020-08" db="EMBL/GenBank/DDBJ databases">
        <title>Genomic Encyclopedia of Type Strains, Phase IV (KMG-IV): sequencing the most valuable type-strain genomes for metagenomic binning, comparative biology and taxonomic classification.</title>
        <authorList>
            <person name="Goeker M."/>
        </authorList>
    </citation>
    <scope>NUCLEOTIDE SEQUENCE [LARGE SCALE GENOMIC DNA]</scope>
    <source>
        <strain evidence="1 2">DSM 27521</strain>
    </source>
</reference>
<accession>A0A7W8KCL5</accession>
<dbReference type="RefSeq" id="WP_184109998.1">
    <property type="nucleotide sequence ID" value="NZ_BNAJ01000002.1"/>
</dbReference>
<protein>
    <submittedName>
        <fullName evidence="1">Uncharacterized protein</fullName>
    </submittedName>
</protein>
<gene>
    <name evidence="1" type="ORF">HNQ07_001187</name>
</gene>
<proteinExistence type="predicted"/>
<dbReference type="AlphaFoldDB" id="A0A7W8KCL5"/>
<dbReference type="Proteomes" id="UP000539473">
    <property type="component" value="Unassembled WGS sequence"/>
</dbReference>
<name>A0A7W8KCL5_9DEIO</name>
<sequence>MRRQMLVARTREQGGRAWPRPPRWLLWPLGAVAVMLGVLLAAPRPAPVPLTADGVVTACGEDATCAGHALRRIVARTDPRTALQVATALTAHPAFASEGHPFAHEIGYATAEKYPTLGEQLQACGDTLGSGCYHGVLMLYIGKPENARADLAAVCAPYKGKGAPAMYTDCVHGIGHGLMMRALMGKAGAGGWPEIEQALAGCGRMTGAGETEQFFCTGGVFMEYRVAATMKAFHYPTPPTYAADDPAWPCTHVQGVSRVACYSYQGTLIALKSPTVAAAFATCAVAGGEAAQACASSISRDRVTGSLDLDRPYVKRLCPQAADPALRQTCYTDAARYYLYLNRDLPGALSMCAAAEPADRAACGTVVRRDAQAEYRIGRAAPL</sequence>
<evidence type="ECO:0000313" key="1">
    <source>
        <dbReference type="EMBL" id="MBB5375730.1"/>
    </source>
</evidence>
<dbReference type="EMBL" id="JACHFK010000002">
    <property type="protein sequence ID" value="MBB5375730.1"/>
    <property type="molecule type" value="Genomic_DNA"/>
</dbReference>
<comment type="caution">
    <text evidence="1">The sequence shown here is derived from an EMBL/GenBank/DDBJ whole genome shotgun (WGS) entry which is preliminary data.</text>
</comment>
<organism evidence="1 2">
    <name type="scientific">Deinococcus metalli</name>
    <dbReference type="NCBI Taxonomy" id="1141878"/>
    <lineage>
        <taxon>Bacteria</taxon>
        <taxon>Thermotogati</taxon>
        <taxon>Deinococcota</taxon>
        <taxon>Deinococci</taxon>
        <taxon>Deinococcales</taxon>
        <taxon>Deinococcaceae</taxon>
        <taxon>Deinococcus</taxon>
    </lineage>
</organism>
<evidence type="ECO:0000313" key="2">
    <source>
        <dbReference type="Proteomes" id="UP000539473"/>
    </source>
</evidence>